<name>A0A2U3DPR2_PURLI</name>
<organism evidence="2 3">
    <name type="scientific">Purpureocillium lilacinum</name>
    <name type="common">Paecilomyces lilacinus</name>
    <dbReference type="NCBI Taxonomy" id="33203"/>
    <lineage>
        <taxon>Eukaryota</taxon>
        <taxon>Fungi</taxon>
        <taxon>Dikarya</taxon>
        <taxon>Ascomycota</taxon>
        <taxon>Pezizomycotina</taxon>
        <taxon>Sordariomycetes</taxon>
        <taxon>Hypocreomycetidae</taxon>
        <taxon>Hypocreales</taxon>
        <taxon>Ophiocordycipitaceae</taxon>
        <taxon>Purpureocillium</taxon>
    </lineage>
</organism>
<feature type="region of interest" description="Disordered" evidence="1">
    <location>
        <begin position="1"/>
        <end position="20"/>
    </location>
</feature>
<sequence>MSLSSENASQKENRSDSKPWAFSELPSPWKFVFKNDSWLKEVLKLKTDGGYDPVPCIGGAELPRLWSSTSESLAIYLFLFVNDANGDTHFLVPEADASEQEEGGGNDEGAVNETDGSPKAVSERYKTFFDSLHSHEYHPELSQVTFKDSGLRLYVHDIVSSTEDPRPIVMPMRLFNEEKDGRGVYTYVNYYEPERLDVTGPERIGPELIGGIQGVTWEEKQAVKDLCSLRLKFRNGQPYVRFLHNSMVFTRFKAIYEGGSLVGFKKVGREEESSNELFFPDCPVIDD</sequence>
<evidence type="ECO:0000256" key="1">
    <source>
        <dbReference type="SAM" id="MobiDB-lite"/>
    </source>
</evidence>
<evidence type="ECO:0000313" key="2">
    <source>
        <dbReference type="EMBL" id="PWI64242.1"/>
    </source>
</evidence>
<dbReference type="EMBL" id="LCWV01000077">
    <property type="protein sequence ID" value="PWI64242.1"/>
    <property type="molecule type" value="Genomic_DNA"/>
</dbReference>
<feature type="compositionally biased region" description="Acidic residues" evidence="1">
    <location>
        <begin position="96"/>
        <end position="105"/>
    </location>
</feature>
<dbReference type="AlphaFoldDB" id="A0A2U3DPR2"/>
<dbReference type="Proteomes" id="UP000245956">
    <property type="component" value="Unassembled WGS sequence"/>
</dbReference>
<reference evidence="2 3" key="1">
    <citation type="journal article" date="2016" name="Front. Microbiol.">
        <title>Genome and transcriptome sequences reveal the specific parasitism of the nematophagous Purpureocillium lilacinum 36-1.</title>
        <authorList>
            <person name="Xie J."/>
            <person name="Li S."/>
            <person name="Mo C."/>
            <person name="Xiao X."/>
            <person name="Peng D."/>
            <person name="Wang G."/>
            <person name="Xiao Y."/>
        </authorList>
    </citation>
    <scope>NUCLEOTIDE SEQUENCE [LARGE SCALE GENOMIC DNA]</scope>
    <source>
        <strain evidence="2 3">36-1</strain>
    </source>
</reference>
<proteinExistence type="predicted"/>
<protein>
    <submittedName>
        <fullName evidence="2">Uncharacterized protein</fullName>
    </submittedName>
</protein>
<gene>
    <name evidence="2" type="ORF">PCL_11340</name>
</gene>
<comment type="caution">
    <text evidence="2">The sequence shown here is derived from an EMBL/GenBank/DDBJ whole genome shotgun (WGS) entry which is preliminary data.</text>
</comment>
<accession>A0A2U3DPR2</accession>
<evidence type="ECO:0000313" key="3">
    <source>
        <dbReference type="Proteomes" id="UP000245956"/>
    </source>
</evidence>
<feature type="region of interest" description="Disordered" evidence="1">
    <location>
        <begin position="96"/>
        <end position="118"/>
    </location>
</feature>